<evidence type="ECO:0000313" key="1">
    <source>
        <dbReference type="EMBL" id="EJW96904.1"/>
    </source>
</evidence>
<reference evidence="1" key="1">
    <citation type="journal article" date="2012" name="PLoS ONE">
        <title>Gene sets for utilization of primary and secondary nutrition supplies in the distal gut of endangered iberian lynx.</title>
        <authorList>
            <person name="Alcaide M."/>
            <person name="Messina E."/>
            <person name="Richter M."/>
            <person name="Bargiela R."/>
            <person name="Peplies J."/>
            <person name="Huws S.A."/>
            <person name="Newbold C.J."/>
            <person name="Golyshin P.N."/>
            <person name="Simon M.A."/>
            <person name="Lopez G."/>
            <person name="Yakimov M.M."/>
            <person name="Ferrer M."/>
        </authorList>
    </citation>
    <scope>NUCLEOTIDE SEQUENCE</scope>
</reference>
<dbReference type="EMBL" id="AMCI01005047">
    <property type="protein sequence ID" value="EJW96904.1"/>
    <property type="molecule type" value="Genomic_DNA"/>
</dbReference>
<protein>
    <submittedName>
        <fullName evidence="1">Uncharacterized protein</fullName>
    </submittedName>
</protein>
<sequence length="61" mass="6924">MAKGRSGKVVLVAFIEGTFLDAFGSNALYPIHARLNDRPSDPTDRNFLFRREAVFVLFHIE</sequence>
<proteinExistence type="predicted"/>
<dbReference type="AlphaFoldDB" id="J9GBW9"/>
<accession>J9GBW9</accession>
<comment type="caution">
    <text evidence="1">The sequence shown here is derived from an EMBL/GenBank/DDBJ whole genome shotgun (WGS) entry which is preliminary data.</text>
</comment>
<organism evidence="1">
    <name type="scientific">gut metagenome</name>
    <dbReference type="NCBI Taxonomy" id="749906"/>
    <lineage>
        <taxon>unclassified sequences</taxon>
        <taxon>metagenomes</taxon>
        <taxon>organismal metagenomes</taxon>
    </lineage>
</organism>
<gene>
    <name evidence="1" type="ORF">EVA_14989</name>
</gene>
<name>J9GBW9_9ZZZZ</name>